<organism evidence="2 3">
    <name type="scientific">Dechloromonas agitata</name>
    <dbReference type="NCBI Taxonomy" id="73030"/>
    <lineage>
        <taxon>Bacteria</taxon>
        <taxon>Pseudomonadati</taxon>
        <taxon>Pseudomonadota</taxon>
        <taxon>Betaproteobacteria</taxon>
        <taxon>Rhodocyclales</taxon>
        <taxon>Azonexaceae</taxon>
        <taxon>Dechloromonas</taxon>
    </lineage>
</organism>
<dbReference type="AlphaFoldDB" id="A0A930BRN9"/>
<dbReference type="SUPFAM" id="SSF50939">
    <property type="entry name" value="Sialidases"/>
    <property type="match status" value="1"/>
</dbReference>
<evidence type="ECO:0000313" key="3">
    <source>
        <dbReference type="Proteomes" id="UP000718593"/>
    </source>
</evidence>
<dbReference type="InterPro" id="IPR036278">
    <property type="entry name" value="Sialidase_sf"/>
</dbReference>
<accession>A0A930BRN9</accession>
<protein>
    <submittedName>
        <fullName evidence="2">Exo-alpha-sialidase</fullName>
    </submittedName>
</protein>
<evidence type="ECO:0000313" key="2">
    <source>
        <dbReference type="EMBL" id="MBF1164884.1"/>
    </source>
</evidence>
<evidence type="ECO:0000259" key="1">
    <source>
        <dbReference type="Pfam" id="PF13088"/>
    </source>
</evidence>
<reference evidence="2" key="1">
    <citation type="submission" date="2020-04" db="EMBL/GenBank/DDBJ databases">
        <title>Deep metagenomics examines the oral microbiome during advanced dental caries in children, revealing novel taxa and co-occurrences with host molecules.</title>
        <authorList>
            <person name="Baker J.L."/>
            <person name="Morton J.T."/>
            <person name="Dinis M."/>
            <person name="Alvarez R."/>
            <person name="Tran N.C."/>
            <person name="Knight R."/>
            <person name="Edlund A."/>
        </authorList>
    </citation>
    <scope>NUCLEOTIDE SEQUENCE</scope>
    <source>
        <strain evidence="2">JCVI_32_bin.24</strain>
    </source>
</reference>
<sequence>MTEQPGNLLRWLAQALFGLGLAAAGWRTPTPPPAMLPPIPASHPAAHLAAHLAGDDLPAAARASPERPSRTRLANGQAAVAWLENGEAESAGIRLAIRDATGWREMGRIASRETTAASAFLHAQRLGRPLLWAEGGWLHLWYEAHPLGSAAGAVLMHSVSTDGGRQWTNARRLDSTPFGGLGPRLGETLRPLADGGLLLPLAQAGGDGPWLRLSVTGQLIDRLPALPAAVAETPR</sequence>
<comment type="caution">
    <text evidence="2">The sequence shown here is derived from an EMBL/GenBank/DDBJ whole genome shotgun (WGS) entry which is preliminary data.</text>
</comment>
<feature type="domain" description="Sialidase" evidence="1">
    <location>
        <begin position="92"/>
        <end position="215"/>
    </location>
</feature>
<dbReference type="InterPro" id="IPR011040">
    <property type="entry name" value="Sialidase"/>
</dbReference>
<dbReference type="EMBL" id="JABZMI010000122">
    <property type="protein sequence ID" value="MBF1164884.1"/>
    <property type="molecule type" value="Genomic_DNA"/>
</dbReference>
<gene>
    <name evidence="2" type="ORF">HXL68_07570</name>
</gene>
<proteinExistence type="predicted"/>
<dbReference type="Pfam" id="PF13088">
    <property type="entry name" value="BNR_2"/>
    <property type="match status" value="1"/>
</dbReference>
<dbReference type="Proteomes" id="UP000718593">
    <property type="component" value="Unassembled WGS sequence"/>
</dbReference>
<name>A0A930BRN9_9RHOO</name>